<feature type="repeat" description="PPR" evidence="3">
    <location>
        <begin position="269"/>
        <end position="303"/>
    </location>
</feature>
<dbReference type="PANTHER" id="PTHR47939">
    <property type="entry name" value="MEMBRANE-ASSOCIATED SALT-INDUCIBLE PROTEIN-LIKE"/>
    <property type="match status" value="1"/>
</dbReference>
<evidence type="ECO:0000313" key="5">
    <source>
        <dbReference type="Proteomes" id="UP000813462"/>
    </source>
</evidence>
<evidence type="ECO:0000256" key="3">
    <source>
        <dbReference type="PROSITE-ProRule" id="PRU00708"/>
    </source>
</evidence>
<accession>A0A978U8J7</accession>
<dbReference type="InterPro" id="IPR011990">
    <property type="entry name" value="TPR-like_helical_dom_sf"/>
</dbReference>
<reference evidence="4" key="1">
    <citation type="journal article" date="2021" name="Front. Plant Sci.">
        <title>Chromosome-Scale Genome Assembly for Chinese Sour Jujube and Insights Into Its Genome Evolution and Domestication Signature.</title>
        <authorList>
            <person name="Shen L.-Y."/>
            <person name="Luo H."/>
            <person name="Wang X.-L."/>
            <person name="Wang X.-M."/>
            <person name="Qiu X.-J."/>
            <person name="Liu H."/>
            <person name="Zhou S.-S."/>
            <person name="Jia K.-H."/>
            <person name="Nie S."/>
            <person name="Bao Y.-T."/>
            <person name="Zhang R.-G."/>
            <person name="Yun Q.-Z."/>
            <person name="Chai Y.-H."/>
            <person name="Lu J.-Y."/>
            <person name="Li Y."/>
            <person name="Zhao S.-W."/>
            <person name="Mao J.-F."/>
            <person name="Jia S.-G."/>
            <person name="Mao Y.-M."/>
        </authorList>
    </citation>
    <scope>NUCLEOTIDE SEQUENCE</scope>
    <source>
        <strain evidence="4">AT0</strain>
        <tissue evidence="4">Leaf</tissue>
    </source>
</reference>
<sequence length="357" mass="40231">MSFVRGLIPSLVSKSIKSHTHLQLIHTETAPNDVVNAICDSLRTGRNWDTLTRKFGSVNLDEVVFKQVPLELKEPVDAKRALGFFHWSAHSRFHQHGLQSYCILIHILVRAGLNLDARALLESVLKKNGGSSFRFSVVYAKLRMFEIGFDVCCYWDEHGFSLDLSSFNIRFMLFKNLIRKLKECVDILDRIHGKRCSPSVIVNTSLVLRVLEEGRIEASMVLLKRMLHKNMVLDTIAYSLIVNAKVKIGNLRSAYEVFEEMLKRGFLPNSFIYTLFIGVHCKEGGIEEANCMMQEMENMGLKPYGDTYIFLIEVSAKAVSSEEMLENDGGGMTPSCSAFNEMVGKLCESGDVKEASA</sequence>
<name>A0A978U8J7_ZIZJJ</name>
<evidence type="ECO:0000313" key="4">
    <source>
        <dbReference type="EMBL" id="KAH7510782.1"/>
    </source>
</evidence>
<dbReference type="AlphaFoldDB" id="A0A978U8J7"/>
<evidence type="ECO:0008006" key="6">
    <source>
        <dbReference type="Google" id="ProtNLM"/>
    </source>
</evidence>
<protein>
    <recommendedName>
        <fullName evidence="6">Pentatricopeptide repeat-containing protein</fullName>
    </recommendedName>
</protein>
<dbReference type="InterPro" id="IPR050667">
    <property type="entry name" value="PPR-containing_protein"/>
</dbReference>
<keyword evidence="2" id="KW-0677">Repeat</keyword>
<feature type="repeat" description="PPR" evidence="3">
    <location>
        <begin position="234"/>
        <end position="268"/>
    </location>
</feature>
<dbReference type="EMBL" id="JAEACU010000351">
    <property type="protein sequence ID" value="KAH7510782.1"/>
    <property type="molecule type" value="Genomic_DNA"/>
</dbReference>
<evidence type="ECO:0000256" key="1">
    <source>
        <dbReference type="ARBA" id="ARBA00007626"/>
    </source>
</evidence>
<dbReference type="NCBIfam" id="TIGR00756">
    <property type="entry name" value="PPR"/>
    <property type="match status" value="2"/>
</dbReference>
<dbReference type="Proteomes" id="UP000813462">
    <property type="component" value="Unassembled WGS sequence"/>
</dbReference>
<comment type="similarity">
    <text evidence="1">Belongs to the PPR family. P subfamily.</text>
</comment>
<comment type="caution">
    <text evidence="4">The sequence shown here is derived from an EMBL/GenBank/DDBJ whole genome shotgun (WGS) entry which is preliminary data.</text>
</comment>
<dbReference type="PANTHER" id="PTHR47939:SF13">
    <property type="entry name" value="OS03G0201400 PROTEIN"/>
    <property type="match status" value="1"/>
</dbReference>
<dbReference type="InterPro" id="IPR002885">
    <property type="entry name" value="PPR_rpt"/>
</dbReference>
<organism evidence="4 5">
    <name type="scientific">Ziziphus jujuba var. spinosa</name>
    <dbReference type="NCBI Taxonomy" id="714518"/>
    <lineage>
        <taxon>Eukaryota</taxon>
        <taxon>Viridiplantae</taxon>
        <taxon>Streptophyta</taxon>
        <taxon>Embryophyta</taxon>
        <taxon>Tracheophyta</taxon>
        <taxon>Spermatophyta</taxon>
        <taxon>Magnoliopsida</taxon>
        <taxon>eudicotyledons</taxon>
        <taxon>Gunneridae</taxon>
        <taxon>Pentapetalae</taxon>
        <taxon>rosids</taxon>
        <taxon>fabids</taxon>
        <taxon>Rosales</taxon>
        <taxon>Rhamnaceae</taxon>
        <taxon>Paliureae</taxon>
        <taxon>Ziziphus</taxon>
    </lineage>
</organism>
<dbReference type="Pfam" id="PF13041">
    <property type="entry name" value="PPR_2"/>
    <property type="match status" value="1"/>
</dbReference>
<dbReference type="Gene3D" id="1.25.40.10">
    <property type="entry name" value="Tetratricopeptide repeat domain"/>
    <property type="match status" value="2"/>
</dbReference>
<gene>
    <name evidence="4" type="ORF">FEM48_ZijujUnG0089400</name>
</gene>
<proteinExistence type="inferred from homology"/>
<evidence type="ECO:0000256" key="2">
    <source>
        <dbReference type="ARBA" id="ARBA00022737"/>
    </source>
</evidence>
<dbReference type="PROSITE" id="PS51375">
    <property type="entry name" value="PPR"/>
    <property type="match status" value="2"/>
</dbReference>